<dbReference type="SUPFAM" id="SSF55658">
    <property type="entry name" value="L9 N-domain-like"/>
    <property type="match status" value="1"/>
</dbReference>
<evidence type="ECO:0000313" key="4">
    <source>
        <dbReference type="Proteomes" id="UP001341840"/>
    </source>
</evidence>
<dbReference type="Pfam" id="PF01693">
    <property type="entry name" value="Cauli_VI"/>
    <property type="match status" value="1"/>
</dbReference>
<dbReference type="InterPro" id="IPR011320">
    <property type="entry name" value="RNase_H1_N"/>
</dbReference>
<evidence type="ECO:0000256" key="1">
    <source>
        <dbReference type="SAM" id="MobiDB-lite"/>
    </source>
</evidence>
<comment type="caution">
    <text evidence="3">The sequence shown here is derived from an EMBL/GenBank/DDBJ whole genome shotgun (WGS) entry which is preliminary data.</text>
</comment>
<reference evidence="3 4" key="1">
    <citation type="journal article" date="2023" name="Plants (Basel)">
        <title>Bridging the Gap: Combining Genomics and Transcriptomics Approaches to Understand Stylosanthes scabra, an Orphan Legume from the Brazilian Caatinga.</title>
        <authorList>
            <person name="Ferreira-Neto J.R.C."/>
            <person name="da Silva M.D."/>
            <person name="Binneck E."/>
            <person name="de Melo N.F."/>
            <person name="da Silva R.H."/>
            <person name="de Melo A.L.T.M."/>
            <person name="Pandolfi V."/>
            <person name="Bustamante F.O."/>
            <person name="Brasileiro-Vidal A.C."/>
            <person name="Benko-Iseppon A.M."/>
        </authorList>
    </citation>
    <scope>NUCLEOTIDE SEQUENCE [LARGE SCALE GENOMIC DNA]</scope>
    <source>
        <tissue evidence="3">Leaves</tissue>
    </source>
</reference>
<name>A0ABU6SJW8_9FABA</name>
<feature type="region of interest" description="Disordered" evidence="1">
    <location>
        <begin position="54"/>
        <end position="73"/>
    </location>
</feature>
<feature type="domain" description="Ribonuclease H1 N-terminal" evidence="2">
    <location>
        <begin position="8"/>
        <end position="50"/>
    </location>
</feature>
<protein>
    <recommendedName>
        <fullName evidence="2">Ribonuclease H1 N-terminal domain-containing protein</fullName>
    </recommendedName>
</protein>
<dbReference type="InterPro" id="IPR037056">
    <property type="entry name" value="RNase_H1_N_sf"/>
</dbReference>
<evidence type="ECO:0000313" key="3">
    <source>
        <dbReference type="EMBL" id="MED6136339.1"/>
    </source>
</evidence>
<feature type="compositionally biased region" description="Polar residues" evidence="1">
    <location>
        <begin position="63"/>
        <end position="73"/>
    </location>
</feature>
<dbReference type="Proteomes" id="UP001341840">
    <property type="component" value="Unassembled WGS sequence"/>
</dbReference>
<dbReference type="Gene3D" id="3.40.970.10">
    <property type="entry name" value="Ribonuclease H1, N-terminal domain"/>
    <property type="match status" value="1"/>
</dbReference>
<sequence>MSEGKYAYYAEREGREPGIYTTWLDCHRQVHKHKFTSYKGFNDLKEATSYMRKPPMGDRSMETGGNTAANSGSLSGRLKSLVVEGAGGNWGAGEGSSQTGTHCSGTYDGEPFVDSTQEGDVLIEEDMELYLMRACTKLKVGCPSFEVRERYSYGGHHTVAYMGTLVCA</sequence>
<keyword evidence="4" id="KW-1185">Reference proteome</keyword>
<evidence type="ECO:0000259" key="2">
    <source>
        <dbReference type="Pfam" id="PF01693"/>
    </source>
</evidence>
<gene>
    <name evidence="3" type="ORF">PIB30_055155</name>
</gene>
<accession>A0ABU6SJW8</accession>
<dbReference type="EMBL" id="JASCZI010060842">
    <property type="protein sequence ID" value="MED6136339.1"/>
    <property type="molecule type" value="Genomic_DNA"/>
</dbReference>
<proteinExistence type="predicted"/>
<organism evidence="3 4">
    <name type="scientific">Stylosanthes scabra</name>
    <dbReference type="NCBI Taxonomy" id="79078"/>
    <lineage>
        <taxon>Eukaryota</taxon>
        <taxon>Viridiplantae</taxon>
        <taxon>Streptophyta</taxon>
        <taxon>Embryophyta</taxon>
        <taxon>Tracheophyta</taxon>
        <taxon>Spermatophyta</taxon>
        <taxon>Magnoliopsida</taxon>
        <taxon>eudicotyledons</taxon>
        <taxon>Gunneridae</taxon>
        <taxon>Pentapetalae</taxon>
        <taxon>rosids</taxon>
        <taxon>fabids</taxon>
        <taxon>Fabales</taxon>
        <taxon>Fabaceae</taxon>
        <taxon>Papilionoideae</taxon>
        <taxon>50 kb inversion clade</taxon>
        <taxon>dalbergioids sensu lato</taxon>
        <taxon>Dalbergieae</taxon>
        <taxon>Pterocarpus clade</taxon>
        <taxon>Stylosanthes</taxon>
    </lineage>
</organism>
<dbReference type="InterPro" id="IPR009027">
    <property type="entry name" value="Ribosomal_bL9/RNase_H1_N"/>
</dbReference>